<comment type="caution">
    <text evidence="2">The sequence shown here is derived from an EMBL/GenBank/DDBJ whole genome shotgun (WGS) entry which is preliminary data.</text>
</comment>
<feature type="signal peptide" evidence="1">
    <location>
        <begin position="1"/>
        <end position="26"/>
    </location>
</feature>
<evidence type="ECO:0000313" key="3">
    <source>
        <dbReference type="Proteomes" id="UP000093962"/>
    </source>
</evidence>
<feature type="chain" id="PRO_5008295409" description="Ig-like domain-containing protein" evidence="1">
    <location>
        <begin position="27"/>
        <end position="279"/>
    </location>
</feature>
<dbReference type="Proteomes" id="UP000093962">
    <property type="component" value="Unassembled WGS sequence"/>
</dbReference>
<dbReference type="AlphaFoldDB" id="A0A1A0MX99"/>
<protein>
    <recommendedName>
        <fullName evidence="4">Ig-like domain-containing protein</fullName>
    </recommendedName>
</protein>
<reference evidence="2 3" key="1">
    <citation type="submission" date="2016-06" db="EMBL/GenBank/DDBJ databases">
        <authorList>
            <person name="Kjaerup R.B."/>
            <person name="Dalgaard T.S."/>
            <person name="Juul-Madsen H.R."/>
        </authorList>
    </citation>
    <scope>NUCLEOTIDE SEQUENCE [LARGE SCALE GENOMIC DNA]</scope>
    <source>
        <strain evidence="2 3">1199456.5</strain>
    </source>
</reference>
<evidence type="ECO:0000313" key="2">
    <source>
        <dbReference type="EMBL" id="OBA89671.1"/>
    </source>
</evidence>
<gene>
    <name evidence="2" type="ORF">A5642_14425</name>
</gene>
<evidence type="ECO:0008006" key="4">
    <source>
        <dbReference type="Google" id="ProtNLM"/>
    </source>
</evidence>
<name>A0A1A0MX99_MYCMU</name>
<evidence type="ECO:0000256" key="1">
    <source>
        <dbReference type="SAM" id="SignalP"/>
    </source>
</evidence>
<dbReference type="EMBL" id="LZSF01000072">
    <property type="protein sequence ID" value="OBA89671.1"/>
    <property type="molecule type" value="Genomic_DNA"/>
</dbReference>
<proteinExistence type="predicted"/>
<sequence length="279" mass="29271">MRRVVTPILVACLCTFGLMLPPSAAADQLSNGLTATCTPDSDVHVTCIIGGCARVHGDYVIDAVHVMWNGIQSEYDFKCINGATARWGHDNGGKAFKIGVQGCRKKDLEGDWCGPWADYNYTPPAKPQEQAPVKCPAGSKTSTVPAGQQCEAAPVADIKCPDGSPTPTVPAGQQCAAIPEVTNAIQASFGAPGATSVAFNVTNTSNLSATCNYVATTNSINPLAPRKTTRQFNVPANGNHTENFSGAPTLSTYNVVLSCHDASGKQKSEMGHVETSVTW</sequence>
<keyword evidence="1" id="KW-0732">Signal</keyword>
<accession>A0A1A0MX99</accession>
<organism evidence="2 3">
    <name type="scientific">Mycolicibacterium mucogenicum</name>
    <name type="common">Mycobacterium mucogenicum</name>
    <dbReference type="NCBI Taxonomy" id="56689"/>
    <lineage>
        <taxon>Bacteria</taxon>
        <taxon>Bacillati</taxon>
        <taxon>Actinomycetota</taxon>
        <taxon>Actinomycetes</taxon>
        <taxon>Mycobacteriales</taxon>
        <taxon>Mycobacteriaceae</taxon>
        <taxon>Mycolicibacterium</taxon>
    </lineage>
</organism>